<evidence type="ECO:0000313" key="4">
    <source>
        <dbReference type="EMBL" id="PCI96920.1"/>
    </source>
</evidence>
<keyword evidence="2" id="KW-0963">Cytoplasm</keyword>
<dbReference type="HAMAP" id="MF_00274">
    <property type="entry name" value="DNA_YbaB_EbfC"/>
    <property type="match status" value="1"/>
</dbReference>
<dbReference type="NCBIfam" id="TIGR00103">
    <property type="entry name" value="DNA_YbaB_EbfC"/>
    <property type="match status" value="1"/>
</dbReference>
<comment type="subunit">
    <text evidence="2">Homodimer.</text>
</comment>
<protein>
    <recommendedName>
        <fullName evidence="2">Nucleoid-associated protein COB13_16800</fullName>
    </recommendedName>
</protein>
<dbReference type="AlphaFoldDB" id="A0A2A4YQN2"/>
<sequence>MGDMGKMMKQAQEMQARMADMQNQIELLTVEGVSGGGMVSITLSGKGLIKGMKIDPSLLSPEEGEILEDLIMAAHNDAKGKAEAMVAEKTKEIMGDLQLPEGMNLGF</sequence>
<dbReference type="InterPro" id="IPR004401">
    <property type="entry name" value="YbaB/EbfC"/>
</dbReference>
<dbReference type="Pfam" id="PF02575">
    <property type="entry name" value="YbaB_DNA_bd"/>
    <property type="match status" value="1"/>
</dbReference>
<comment type="similarity">
    <text evidence="2">Belongs to the YbaB/EbfC family.</text>
</comment>
<gene>
    <name evidence="4" type="ORF">COB13_16800</name>
</gene>
<proteinExistence type="inferred from homology"/>
<feature type="coiled-coil region" evidence="3">
    <location>
        <begin position="4"/>
        <end position="31"/>
    </location>
</feature>
<comment type="function">
    <text evidence="2">Binds to DNA and alters its conformation. May be involved in regulation of gene expression, nucleoid organization and DNA protection.</text>
</comment>
<reference evidence="4" key="2">
    <citation type="journal article" date="2018" name="ISME J.">
        <title>A dynamic microbial community with high functional redundancy inhabits the cold, oxic subseafloor aquifer.</title>
        <authorList>
            <person name="Tully B.J."/>
            <person name="Wheat C.G."/>
            <person name="Glazer B.T."/>
            <person name="Huber J.A."/>
        </authorList>
    </citation>
    <scope>NUCLEOTIDE SEQUENCE</scope>
    <source>
        <strain evidence="4">NORP83</strain>
    </source>
</reference>
<dbReference type="GO" id="GO:0043590">
    <property type="term" value="C:bacterial nucleoid"/>
    <property type="evidence" value="ECO:0007669"/>
    <property type="project" value="UniProtKB-UniRule"/>
</dbReference>
<dbReference type="Gene3D" id="3.30.1310.10">
    <property type="entry name" value="Nucleoid-associated protein YbaB-like domain"/>
    <property type="match status" value="1"/>
</dbReference>
<keyword evidence="1 2" id="KW-0238">DNA-binding</keyword>
<dbReference type="GO" id="GO:0005829">
    <property type="term" value="C:cytosol"/>
    <property type="evidence" value="ECO:0007669"/>
    <property type="project" value="TreeGrafter"/>
</dbReference>
<dbReference type="SUPFAM" id="SSF82607">
    <property type="entry name" value="YbaB-like"/>
    <property type="match status" value="1"/>
</dbReference>
<evidence type="ECO:0000256" key="1">
    <source>
        <dbReference type="ARBA" id="ARBA00023125"/>
    </source>
</evidence>
<organism evidence="4">
    <name type="scientific">OCS116 cluster bacterium</name>
    <dbReference type="NCBI Taxonomy" id="2030921"/>
    <lineage>
        <taxon>Bacteria</taxon>
        <taxon>Pseudomonadati</taxon>
        <taxon>Pseudomonadota</taxon>
        <taxon>Alphaproteobacteria</taxon>
        <taxon>OCS116 cluster</taxon>
    </lineage>
</organism>
<keyword evidence="3" id="KW-0175">Coiled coil</keyword>
<reference key="1">
    <citation type="submission" date="2017-08" db="EMBL/GenBank/DDBJ databases">
        <title>A dynamic microbial community with high functional redundancy inhabits the cold, oxic subseafloor aquifer.</title>
        <authorList>
            <person name="Tully B.J."/>
            <person name="Wheat C.G."/>
            <person name="Glazer B.T."/>
            <person name="Huber J.A."/>
        </authorList>
    </citation>
    <scope>NUCLEOTIDE SEQUENCE [LARGE SCALE GENOMIC DNA]</scope>
</reference>
<comment type="subcellular location">
    <subcellularLocation>
        <location evidence="2">Cytoplasm</location>
        <location evidence="2">Nucleoid</location>
    </subcellularLocation>
</comment>
<dbReference type="PANTHER" id="PTHR33449:SF1">
    <property type="entry name" value="NUCLEOID-ASSOCIATED PROTEIN YBAB"/>
    <property type="match status" value="1"/>
</dbReference>
<dbReference type="EMBL" id="NVUS01000036">
    <property type="protein sequence ID" value="PCI96920.1"/>
    <property type="molecule type" value="Genomic_DNA"/>
</dbReference>
<dbReference type="PIRSF" id="PIRSF004555">
    <property type="entry name" value="UCP004555"/>
    <property type="match status" value="1"/>
</dbReference>
<dbReference type="InterPro" id="IPR036894">
    <property type="entry name" value="YbaB-like_sf"/>
</dbReference>
<comment type="caution">
    <text evidence="4">The sequence shown here is derived from an EMBL/GenBank/DDBJ whole genome shotgun (WGS) entry which is preliminary data.</text>
</comment>
<dbReference type="PANTHER" id="PTHR33449">
    <property type="entry name" value="NUCLEOID-ASSOCIATED PROTEIN YBAB"/>
    <property type="match status" value="1"/>
</dbReference>
<name>A0A2A4YQN2_9PROT</name>
<dbReference type="GO" id="GO:0003677">
    <property type="term" value="F:DNA binding"/>
    <property type="evidence" value="ECO:0007669"/>
    <property type="project" value="UniProtKB-UniRule"/>
</dbReference>
<evidence type="ECO:0000256" key="3">
    <source>
        <dbReference type="SAM" id="Coils"/>
    </source>
</evidence>
<evidence type="ECO:0000256" key="2">
    <source>
        <dbReference type="HAMAP-Rule" id="MF_00274"/>
    </source>
</evidence>
<accession>A0A2A4YQN2</accession>